<dbReference type="Proteomes" id="UP000249794">
    <property type="component" value="Unassembled WGS sequence"/>
</dbReference>
<name>A0A2W4ZSW3_9CYAN</name>
<feature type="chain" id="PRO_5016095059" description="Lipoprotein" evidence="1">
    <location>
        <begin position="24"/>
        <end position="178"/>
    </location>
</feature>
<evidence type="ECO:0000313" key="3">
    <source>
        <dbReference type="Proteomes" id="UP000249794"/>
    </source>
</evidence>
<organism evidence="2 3">
    <name type="scientific">Phormidesmis priestleyi</name>
    <dbReference type="NCBI Taxonomy" id="268141"/>
    <lineage>
        <taxon>Bacteria</taxon>
        <taxon>Bacillati</taxon>
        <taxon>Cyanobacteriota</taxon>
        <taxon>Cyanophyceae</taxon>
        <taxon>Leptolyngbyales</taxon>
        <taxon>Leptolyngbyaceae</taxon>
        <taxon>Phormidesmis</taxon>
    </lineage>
</organism>
<evidence type="ECO:0008006" key="4">
    <source>
        <dbReference type="Google" id="ProtNLM"/>
    </source>
</evidence>
<comment type="caution">
    <text evidence="2">The sequence shown here is derived from an EMBL/GenBank/DDBJ whole genome shotgun (WGS) entry which is preliminary data.</text>
</comment>
<dbReference type="AlphaFoldDB" id="A0A2W4ZSW3"/>
<reference evidence="3" key="1">
    <citation type="submission" date="2018-04" db="EMBL/GenBank/DDBJ databases">
        <authorList>
            <person name="Cornet L."/>
        </authorList>
    </citation>
    <scope>NUCLEOTIDE SEQUENCE [LARGE SCALE GENOMIC DNA]</scope>
</reference>
<proteinExistence type="predicted"/>
<feature type="signal peptide" evidence="1">
    <location>
        <begin position="1"/>
        <end position="23"/>
    </location>
</feature>
<gene>
    <name evidence="2" type="ORF">DCF15_00560</name>
</gene>
<protein>
    <recommendedName>
        <fullName evidence="4">Lipoprotein</fullName>
    </recommendedName>
</protein>
<keyword evidence="1" id="KW-0732">Signal</keyword>
<accession>A0A2W4ZSW3</accession>
<dbReference type="PROSITE" id="PS51257">
    <property type="entry name" value="PROKAR_LIPOPROTEIN"/>
    <property type="match status" value="1"/>
</dbReference>
<dbReference type="EMBL" id="QBMP01000002">
    <property type="protein sequence ID" value="PZO61295.1"/>
    <property type="molecule type" value="Genomic_DNA"/>
</dbReference>
<evidence type="ECO:0000313" key="2">
    <source>
        <dbReference type="EMBL" id="PZO61295.1"/>
    </source>
</evidence>
<reference evidence="2 3" key="2">
    <citation type="submission" date="2018-06" db="EMBL/GenBank/DDBJ databases">
        <title>Metagenomic assembly of (sub)arctic Cyanobacteria and their associated microbiome from non-axenic cultures.</title>
        <authorList>
            <person name="Baurain D."/>
        </authorList>
    </citation>
    <scope>NUCLEOTIDE SEQUENCE [LARGE SCALE GENOMIC DNA]</scope>
    <source>
        <strain evidence="2">ULC027bin1</strain>
    </source>
</reference>
<sequence>MRNLSLFSLLIFLLAGCNPPASQCKQFAAVTQQSTSIREAFDQDIETAQVKLSGAQSLSDLQGGAKDYAAAVNKVIAQLNTMTQAFEQINITDEQLSEYRSQYLSFVEGSKSALTEANGAMQMVIESKNERDFRAIFGTFTAQSDRAYNKLKALDTQENEILTQLNSYCTESVGLPKS</sequence>
<evidence type="ECO:0000256" key="1">
    <source>
        <dbReference type="SAM" id="SignalP"/>
    </source>
</evidence>